<name>A0A521DVX4_9RHOB</name>
<dbReference type="EMBL" id="FXTK01000010">
    <property type="protein sequence ID" value="SMO75846.1"/>
    <property type="molecule type" value="Genomic_DNA"/>
</dbReference>
<dbReference type="GO" id="GO:0004527">
    <property type="term" value="F:exonuclease activity"/>
    <property type="evidence" value="ECO:0007669"/>
    <property type="project" value="UniProtKB-KW"/>
</dbReference>
<dbReference type="Pfam" id="PF03372">
    <property type="entry name" value="Exo_endo_phos"/>
    <property type="match status" value="1"/>
</dbReference>
<evidence type="ECO:0000313" key="4">
    <source>
        <dbReference type="EMBL" id="SMO75846.1"/>
    </source>
</evidence>
<organism evidence="4 5">
    <name type="scientific">Paracoccus laeviglucosivorans</name>
    <dbReference type="NCBI Taxonomy" id="1197861"/>
    <lineage>
        <taxon>Bacteria</taxon>
        <taxon>Pseudomonadati</taxon>
        <taxon>Pseudomonadota</taxon>
        <taxon>Alphaproteobacteria</taxon>
        <taxon>Rhodobacterales</taxon>
        <taxon>Paracoccaceae</taxon>
        <taxon>Paracoccus</taxon>
    </lineage>
</organism>
<dbReference type="OrthoDB" id="292013at2"/>
<feature type="signal peptide" evidence="2">
    <location>
        <begin position="1"/>
        <end position="18"/>
    </location>
</feature>
<dbReference type="SUPFAM" id="SSF56219">
    <property type="entry name" value="DNase I-like"/>
    <property type="match status" value="1"/>
</dbReference>
<dbReference type="GO" id="GO:0004519">
    <property type="term" value="F:endonuclease activity"/>
    <property type="evidence" value="ECO:0007669"/>
    <property type="project" value="UniProtKB-KW"/>
</dbReference>
<accession>A0A521DVX4</accession>
<feature type="chain" id="PRO_5021967739" evidence="2">
    <location>
        <begin position="19"/>
        <end position="337"/>
    </location>
</feature>
<feature type="domain" description="Endonuclease/exonuclease/phosphatase" evidence="3">
    <location>
        <begin position="41"/>
        <end position="317"/>
    </location>
</feature>
<evidence type="ECO:0000256" key="1">
    <source>
        <dbReference type="SAM" id="MobiDB-lite"/>
    </source>
</evidence>
<proteinExistence type="predicted"/>
<evidence type="ECO:0000256" key="2">
    <source>
        <dbReference type="SAM" id="SignalP"/>
    </source>
</evidence>
<feature type="region of interest" description="Disordered" evidence="1">
    <location>
        <begin position="258"/>
        <end position="281"/>
    </location>
</feature>
<dbReference type="InterPro" id="IPR005135">
    <property type="entry name" value="Endo/exonuclease/phosphatase"/>
</dbReference>
<keyword evidence="4" id="KW-0269">Exonuclease</keyword>
<keyword evidence="5" id="KW-1185">Reference proteome</keyword>
<keyword evidence="4" id="KW-0540">Nuclease</keyword>
<dbReference type="InterPro" id="IPR036691">
    <property type="entry name" value="Endo/exonu/phosph_ase_sf"/>
</dbReference>
<reference evidence="4 5" key="1">
    <citation type="submission" date="2017-05" db="EMBL/GenBank/DDBJ databases">
        <authorList>
            <person name="Varghese N."/>
            <person name="Submissions S."/>
        </authorList>
    </citation>
    <scope>NUCLEOTIDE SEQUENCE [LARGE SCALE GENOMIC DNA]</scope>
    <source>
        <strain evidence="4 5">DSM 100094</strain>
    </source>
</reference>
<dbReference type="Proteomes" id="UP000319014">
    <property type="component" value="Unassembled WGS sequence"/>
</dbReference>
<keyword evidence="4" id="KW-0378">Hydrolase</keyword>
<evidence type="ECO:0000259" key="3">
    <source>
        <dbReference type="Pfam" id="PF03372"/>
    </source>
</evidence>
<keyword evidence="4" id="KW-0255">Endonuclease</keyword>
<gene>
    <name evidence="4" type="ORF">SAMN06265221_11033</name>
</gene>
<keyword evidence="2" id="KW-0732">Signal</keyword>
<protein>
    <submittedName>
        <fullName evidence="4">Endonuclease/Exonuclease/phosphatase family protein</fullName>
    </submittedName>
</protein>
<evidence type="ECO:0000313" key="5">
    <source>
        <dbReference type="Proteomes" id="UP000319014"/>
    </source>
</evidence>
<dbReference type="Gene3D" id="3.60.10.10">
    <property type="entry name" value="Endonuclease/exonuclease/phosphatase"/>
    <property type="match status" value="1"/>
</dbReference>
<dbReference type="AlphaFoldDB" id="A0A521DVX4"/>
<dbReference type="RefSeq" id="WP_142663431.1">
    <property type="nucleotide sequence ID" value="NZ_FXTK01000010.1"/>
</dbReference>
<sequence length="337" mass="35628">MGLRALAALLVLAGPAAAEPLRVATYDAGLSRKGPGLLLRDLGREDAQIDAAVRVIADARPDILLLTGFDWDHDGLALTALRKRLTAAGAEYPHSFSARPNAGMVSGLDLDRDGRLGGPGDNQGFGFFTGQKGMAILSRHPIGPVADHSAVLWRDLPGHIAPPDTPPEQRLSSVAHWDAVVSVAGKPLHLLAMAASPPVFDGPEDRNGRRNHDELAFWQTHLPDAPFVLLGKLNVDPVDGDGRPEALAAMLAHVTDTLPRSDGGAAQPGGVNDRHKGDPALDTANWPADKMGNLRVDYVLPAKALPVLGSGVVWPGGDGVAQTASVHRLVWVDIDWR</sequence>